<dbReference type="SUPFAM" id="SSF54236">
    <property type="entry name" value="Ubiquitin-like"/>
    <property type="match status" value="2"/>
</dbReference>
<feature type="domain" description="Ubiquitin-like" evidence="3">
    <location>
        <begin position="240"/>
        <end position="313"/>
    </location>
</feature>
<dbReference type="InParanoid" id="A0A158P1A0"/>
<evidence type="ECO:0000313" key="5">
    <source>
        <dbReference type="Proteomes" id="UP000005205"/>
    </source>
</evidence>
<evidence type="ECO:0000313" key="4">
    <source>
        <dbReference type="EnsemblMetazoa" id="XP_012063558.1"/>
    </source>
</evidence>
<dbReference type="GO" id="GO:0045944">
    <property type="term" value="P:positive regulation of transcription by RNA polymerase II"/>
    <property type="evidence" value="ECO:0007669"/>
    <property type="project" value="TreeGrafter"/>
</dbReference>
<dbReference type="PANTHER" id="PTHR47187">
    <property type="entry name" value="NFATC2-INTERACTING PROTEIN"/>
    <property type="match status" value="1"/>
</dbReference>
<proteinExistence type="predicted"/>
<dbReference type="KEGG" id="acep:105626878"/>
<dbReference type="PROSITE" id="PS50053">
    <property type="entry name" value="UBIQUITIN_2"/>
    <property type="match status" value="1"/>
</dbReference>
<evidence type="ECO:0000259" key="3">
    <source>
        <dbReference type="PROSITE" id="PS50053"/>
    </source>
</evidence>
<sequence>MYKITDSSSDEDDPYTNSVARLRALKKQRFERMELSLKESIVPKTNCEDMNSHNKDIKDEINNENVYYDEINNDEIQTRIRTVRGRRIRKSITRAVGRRTRRRLPIDLKYNVEIMEKERQSESCNDVITLSDDVIALSDDDGYIEDDNYEINIKVYWRSNRIDRLSMRRHDNFKGIFEHYANLEGVSVNEILIMKKDKIVHHTDTPASLEISIIDILDGGIVNPGMNTLSKDESNDEDICNIKVQTANKKQSLTIPLKKDEPFKMLFANCAEQFGVKENNLKLYFDGEQINPSDTPESLDLEGEACIDLHISA</sequence>
<evidence type="ECO:0000256" key="1">
    <source>
        <dbReference type="ARBA" id="ARBA00004123"/>
    </source>
</evidence>
<dbReference type="EMBL" id="ADTU01006163">
    <property type="status" value="NOT_ANNOTATED_CDS"/>
    <property type="molecule type" value="Genomic_DNA"/>
</dbReference>
<dbReference type="EMBL" id="ADTU01006164">
    <property type="status" value="NOT_ANNOTATED_CDS"/>
    <property type="molecule type" value="Genomic_DNA"/>
</dbReference>
<comment type="subcellular location">
    <subcellularLocation>
        <location evidence="1">Nucleus</location>
    </subcellularLocation>
</comment>
<dbReference type="InterPro" id="IPR052324">
    <property type="entry name" value="NFATC2-Int_DNA_Repair"/>
</dbReference>
<dbReference type="EMBL" id="ADTU01006162">
    <property type="status" value="NOT_ANNOTATED_CDS"/>
    <property type="molecule type" value="Genomic_DNA"/>
</dbReference>
<keyword evidence="2" id="KW-0539">Nucleus</keyword>
<gene>
    <name evidence="4" type="primary">105626878</name>
</gene>
<protein>
    <recommendedName>
        <fullName evidence="3">Ubiquitin-like domain-containing protein</fullName>
    </recommendedName>
</protein>
<organism evidence="4 5">
    <name type="scientific">Atta cephalotes</name>
    <name type="common">Leafcutter ant</name>
    <dbReference type="NCBI Taxonomy" id="12957"/>
    <lineage>
        <taxon>Eukaryota</taxon>
        <taxon>Metazoa</taxon>
        <taxon>Ecdysozoa</taxon>
        <taxon>Arthropoda</taxon>
        <taxon>Hexapoda</taxon>
        <taxon>Insecta</taxon>
        <taxon>Pterygota</taxon>
        <taxon>Neoptera</taxon>
        <taxon>Endopterygota</taxon>
        <taxon>Hymenoptera</taxon>
        <taxon>Apocrita</taxon>
        <taxon>Aculeata</taxon>
        <taxon>Formicoidea</taxon>
        <taxon>Formicidae</taxon>
        <taxon>Myrmicinae</taxon>
        <taxon>Atta</taxon>
    </lineage>
</organism>
<dbReference type="AlphaFoldDB" id="A0A158P1A0"/>
<dbReference type="GO" id="GO:0005634">
    <property type="term" value="C:nucleus"/>
    <property type="evidence" value="ECO:0007669"/>
    <property type="project" value="UniProtKB-SubCell"/>
</dbReference>
<dbReference type="InterPro" id="IPR022617">
    <property type="entry name" value="Rad60/SUMO-like_dom"/>
</dbReference>
<dbReference type="Gene3D" id="3.10.20.90">
    <property type="entry name" value="Phosphatidylinositol 3-kinase Catalytic Subunit, Chain A, domain 1"/>
    <property type="match status" value="2"/>
</dbReference>
<reference evidence="4" key="2">
    <citation type="submission" date="2016-04" db="UniProtKB">
        <authorList>
            <consortium name="EnsemblMetazoa"/>
        </authorList>
    </citation>
    <scope>IDENTIFICATION</scope>
</reference>
<reference evidence="5" key="1">
    <citation type="journal article" date="2011" name="PLoS Genet.">
        <title>The genome sequence of the leaf-cutter ant Atta cephalotes reveals insights into its obligate symbiotic lifestyle.</title>
        <authorList>
            <person name="Suen G."/>
            <person name="Teiling C."/>
            <person name="Li L."/>
            <person name="Holt C."/>
            <person name="Abouheif E."/>
            <person name="Bornberg-Bauer E."/>
            <person name="Bouffard P."/>
            <person name="Caldera E.J."/>
            <person name="Cash E."/>
            <person name="Cavanaugh A."/>
            <person name="Denas O."/>
            <person name="Elhaik E."/>
            <person name="Fave M.J."/>
            <person name="Gadau J."/>
            <person name="Gibson J.D."/>
            <person name="Graur D."/>
            <person name="Grubbs K.J."/>
            <person name="Hagen D.E."/>
            <person name="Harkins T.T."/>
            <person name="Helmkampf M."/>
            <person name="Hu H."/>
            <person name="Johnson B.R."/>
            <person name="Kim J."/>
            <person name="Marsh S.E."/>
            <person name="Moeller J.A."/>
            <person name="Munoz-Torres M.C."/>
            <person name="Murphy M.C."/>
            <person name="Naughton M.C."/>
            <person name="Nigam S."/>
            <person name="Overson R."/>
            <person name="Rajakumar R."/>
            <person name="Reese J.T."/>
            <person name="Scott J.J."/>
            <person name="Smith C.R."/>
            <person name="Tao S."/>
            <person name="Tsutsui N.D."/>
            <person name="Viljakainen L."/>
            <person name="Wissler L."/>
            <person name="Yandell M.D."/>
            <person name="Zimmer F."/>
            <person name="Taylor J."/>
            <person name="Slater S.C."/>
            <person name="Clifton S.W."/>
            <person name="Warren W.C."/>
            <person name="Elsik C.G."/>
            <person name="Smith C.D."/>
            <person name="Weinstock G.M."/>
            <person name="Gerardo N.M."/>
            <person name="Currie C.R."/>
        </authorList>
    </citation>
    <scope>NUCLEOTIDE SEQUENCE [LARGE SCALE GENOMIC DNA]</scope>
</reference>
<dbReference type="Pfam" id="PF11976">
    <property type="entry name" value="Rad60-SLD"/>
    <property type="match status" value="1"/>
</dbReference>
<name>A0A158P1A0_ATTCE</name>
<dbReference type="PANTHER" id="PTHR47187:SF1">
    <property type="entry name" value="NFATC2-INTERACTING PROTEIN"/>
    <property type="match status" value="1"/>
</dbReference>
<evidence type="ECO:0000256" key="2">
    <source>
        <dbReference type="ARBA" id="ARBA00023242"/>
    </source>
</evidence>
<accession>A0A158P1A0</accession>
<dbReference type="InterPro" id="IPR029071">
    <property type="entry name" value="Ubiquitin-like_domsf"/>
</dbReference>
<dbReference type="eggNOG" id="ENOG502S8KP">
    <property type="taxonomic scope" value="Eukaryota"/>
</dbReference>
<dbReference type="EnsemblMetazoa" id="XM_012208168.1">
    <property type="protein sequence ID" value="XP_012063558.1"/>
    <property type="gene ID" value="LOC105626878"/>
</dbReference>
<dbReference type="InterPro" id="IPR000626">
    <property type="entry name" value="Ubiquitin-like_dom"/>
</dbReference>
<keyword evidence="5" id="KW-1185">Reference proteome</keyword>
<dbReference type="CDD" id="cd01763">
    <property type="entry name" value="Ubl_SUMO_like"/>
    <property type="match status" value="1"/>
</dbReference>
<dbReference type="STRING" id="12957.A0A158P1A0"/>
<dbReference type="OrthoDB" id="442921at2759"/>
<dbReference type="Proteomes" id="UP000005205">
    <property type="component" value="Unassembled WGS sequence"/>
</dbReference>